<organism evidence="2 3">
    <name type="scientific">Candidatus Colwellbacteria bacterium CG10_big_fil_rev_8_21_14_0_10_41_28</name>
    <dbReference type="NCBI Taxonomy" id="1974539"/>
    <lineage>
        <taxon>Bacteria</taxon>
        <taxon>Candidatus Colwelliibacteriota</taxon>
    </lineage>
</organism>
<gene>
    <name evidence="2" type="ORF">COT88_00305</name>
</gene>
<evidence type="ECO:0000313" key="3">
    <source>
        <dbReference type="Proteomes" id="UP000230776"/>
    </source>
</evidence>
<keyword evidence="1" id="KW-1133">Transmembrane helix</keyword>
<protein>
    <submittedName>
        <fullName evidence="2">Uncharacterized protein</fullName>
    </submittedName>
</protein>
<keyword evidence="1" id="KW-0472">Membrane</keyword>
<dbReference type="Proteomes" id="UP000230776">
    <property type="component" value="Unassembled WGS sequence"/>
</dbReference>
<accession>A0A2H0VHW8</accession>
<dbReference type="EMBL" id="PFAG01000003">
    <property type="protein sequence ID" value="PIR98697.1"/>
    <property type="molecule type" value="Genomic_DNA"/>
</dbReference>
<comment type="caution">
    <text evidence="2">The sequence shown here is derived from an EMBL/GenBank/DDBJ whole genome shotgun (WGS) entry which is preliminary data.</text>
</comment>
<reference evidence="3" key="1">
    <citation type="submission" date="2017-09" db="EMBL/GenBank/DDBJ databases">
        <title>Depth-based differentiation of microbial function through sediment-hosted aquifers and enrichment of novel symbionts in the deep terrestrial subsurface.</title>
        <authorList>
            <person name="Probst A.J."/>
            <person name="Ladd B."/>
            <person name="Jarett J.K."/>
            <person name="Geller-Mcgrath D.E."/>
            <person name="Sieber C.M.K."/>
            <person name="Emerson J.B."/>
            <person name="Anantharaman K."/>
            <person name="Thomas B.C."/>
            <person name="Malmstrom R."/>
            <person name="Stieglmeier M."/>
            <person name="Klingl A."/>
            <person name="Woyke T."/>
            <person name="Ryan C.M."/>
            <person name="Banfield J.F."/>
        </authorList>
    </citation>
    <scope>NUCLEOTIDE SEQUENCE [LARGE SCALE GENOMIC DNA]</scope>
</reference>
<feature type="transmembrane region" description="Helical" evidence="1">
    <location>
        <begin position="6"/>
        <end position="25"/>
    </location>
</feature>
<proteinExistence type="predicted"/>
<keyword evidence="1" id="KW-0812">Transmembrane</keyword>
<evidence type="ECO:0000313" key="2">
    <source>
        <dbReference type="EMBL" id="PIR98697.1"/>
    </source>
</evidence>
<evidence type="ECO:0000256" key="1">
    <source>
        <dbReference type="SAM" id="Phobius"/>
    </source>
</evidence>
<dbReference type="AlphaFoldDB" id="A0A2H0VHW8"/>
<sequence length="219" mass="24788">MFDFLGPVDAISAITLLVVAGFGLFKLIQIYTHKIYLGNKDYVVLRLNPISLGKSVDSFIKSIKPPFSFEVSIHQLGKDVSYYLVVPRKRVKELIDTPGVEEAHEYSVFYSTGQHVGAYIKGIETWPDVDLDRIDFSKVNEVGEGVTIQFLVNKRTRKGNLANLRIAVSAPSSFQANEIMASLKNSFLKYKVVETSSMEFLREVSLREFSEKEGMSWQY</sequence>
<name>A0A2H0VHW8_9BACT</name>